<dbReference type="Proteomes" id="UP001604277">
    <property type="component" value="Unassembled WGS sequence"/>
</dbReference>
<proteinExistence type="predicted"/>
<accession>A0ABD1P4J5</accession>
<dbReference type="EMBL" id="JBFOLJ010000032">
    <property type="protein sequence ID" value="KAL2458079.1"/>
    <property type="molecule type" value="Genomic_DNA"/>
</dbReference>
<name>A0ABD1P4J5_9LAMI</name>
<dbReference type="AlphaFoldDB" id="A0ABD1P4J5"/>
<evidence type="ECO:0000313" key="2">
    <source>
        <dbReference type="Proteomes" id="UP001604277"/>
    </source>
</evidence>
<sequence>MAGYQNMGEDYKLIAVITPNTTNWTAKVVVLEKISARTSYLSPTKYQNVVLMDMEGSQSQQNLIAHSASMPQLNKLFNFTTDSTASINGTMIGEPAERMVQCSAD</sequence>
<reference evidence="2" key="1">
    <citation type="submission" date="2024-07" db="EMBL/GenBank/DDBJ databases">
        <title>Two chromosome-level genome assemblies of Korean endemic species Abeliophyllum distichum and Forsythia ovata (Oleaceae).</title>
        <authorList>
            <person name="Jang H."/>
        </authorList>
    </citation>
    <scope>NUCLEOTIDE SEQUENCE [LARGE SCALE GENOMIC DNA]</scope>
</reference>
<comment type="caution">
    <text evidence="1">The sequence shown here is derived from an EMBL/GenBank/DDBJ whole genome shotgun (WGS) entry which is preliminary data.</text>
</comment>
<protein>
    <submittedName>
        <fullName evidence="1">Uncharacterized protein</fullName>
    </submittedName>
</protein>
<gene>
    <name evidence="1" type="ORF">Fot_55937</name>
</gene>
<keyword evidence="2" id="KW-1185">Reference proteome</keyword>
<evidence type="ECO:0000313" key="1">
    <source>
        <dbReference type="EMBL" id="KAL2458079.1"/>
    </source>
</evidence>
<organism evidence="1 2">
    <name type="scientific">Forsythia ovata</name>
    <dbReference type="NCBI Taxonomy" id="205694"/>
    <lineage>
        <taxon>Eukaryota</taxon>
        <taxon>Viridiplantae</taxon>
        <taxon>Streptophyta</taxon>
        <taxon>Embryophyta</taxon>
        <taxon>Tracheophyta</taxon>
        <taxon>Spermatophyta</taxon>
        <taxon>Magnoliopsida</taxon>
        <taxon>eudicotyledons</taxon>
        <taxon>Gunneridae</taxon>
        <taxon>Pentapetalae</taxon>
        <taxon>asterids</taxon>
        <taxon>lamiids</taxon>
        <taxon>Lamiales</taxon>
        <taxon>Oleaceae</taxon>
        <taxon>Forsythieae</taxon>
        <taxon>Forsythia</taxon>
    </lineage>
</organism>